<dbReference type="NCBIfam" id="TIGR00482">
    <property type="entry name" value="nicotinate (nicotinamide) nucleotide adenylyltransferase"/>
    <property type="match status" value="1"/>
</dbReference>
<name>A0A0B2XLD9_LATCU</name>
<evidence type="ECO:0000256" key="6">
    <source>
        <dbReference type="ARBA" id="ARBA00022741"/>
    </source>
</evidence>
<dbReference type="SUPFAM" id="SSF52374">
    <property type="entry name" value="Nucleotidylyl transferase"/>
    <property type="match status" value="1"/>
</dbReference>
<keyword evidence="7 10" id="KW-0067">ATP-binding</keyword>
<evidence type="ECO:0000256" key="4">
    <source>
        <dbReference type="ARBA" id="ARBA00022679"/>
    </source>
</evidence>
<dbReference type="CDD" id="cd02165">
    <property type="entry name" value="NMNAT"/>
    <property type="match status" value="1"/>
</dbReference>
<gene>
    <name evidence="10 13" type="primary">nadD</name>
    <name evidence="12" type="ORF">DT351_03605</name>
    <name evidence="13" type="ORF">LTWDN19_17730</name>
    <name evidence="14" type="ORF">PSR33_05970</name>
</gene>
<evidence type="ECO:0000259" key="11">
    <source>
        <dbReference type="Pfam" id="PF01467"/>
    </source>
</evidence>
<dbReference type="Gene3D" id="3.40.50.620">
    <property type="entry name" value="HUPs"/>
    <property type="match status" value="1"/>
</dbReference>
<dbReference type="STRING" id="28038.BCY75_05215"/>
<dbReference type="EMBL" id="CP117683">
    <property type="protein sequence ID" value="WDC91734.1"/>
    <property type="molecule type" value="Genomic_DNA"/>
</dbReference>
<proteinExistence type="inferred from homology"/>
<dbReference type="Proteomes" id="UP000257607">
    <property type="component" value="Chromosome"/>
</dbReference>
<dbReference type="Pfam" id="PF01467">
    <property type="entry name" value="CTP_transf_like"/>
    <property type="match status" value="1"/>
</dbReference>
<keyword evidence="5 10" id="KW-0548">Nucleotidyltransferase</keyword>
<evidence type="ECO:0000256" key="1">
    <source>
        <dbReference type="ARBA" id="ARBA00002324"/>
    </source>
</evidence>
<dbReference type="EC" id="2.7.7.18" evidence="10"/>
<evidence type="ECO:0000256" key="9">
    <source>
        <dbReference type="ARBA" id="ARBA00048721"/>
    </source>
</evidence>
<protein>
    <recommendedName>
        <fullName evidence="10">Probable nicotinate-nucleotide adenylyltransferase</fullName>
        <ecNumber evidence="10">2.7.7.18</ecNumber>
    </recommendedName>
    <alternativeName>
        <fullName evidence="10">Deamido-NAD(+) diphosphorylase</fullName>
    </alternativeName>
    <alternativeName>
        <fullName evidence="10">Deamido-NAD(+) pyrophosphorylase</fullName>
    </alternativeName>
    <alternativeName>
        <fullName evidence="10">Nicotinate mononucleotide adenylyltransferase</fullName>
        <shortName evidence="10">NaMN adenylyltransferase</shortName>
    </alternativeName>
</protein>
<keyword evidence="16" id="KW-1185">Reference proteome</keyword>
<evidence type="ECO:0000313" key="16">
    <source>
        <dbReference type="Proteomes" id="UP000825100"/>
    </source>
</evidence>
<dbReference type="NCBIfam" id="NF000840">
    <property type="entry name" value="PRK00071.1-3"/>
    <property type="match status" value="1"/>
</dbReference>
<organism evidence="14 17">
    <name type="scientific">Latilactobacillus curvatus</name>
    <name type="common">Lactobacillus curvatus</name>
    <dbReference type="NCBI Taxonomy" id="28038"/>
    <lineage>
        <taxon>Bacteria</taxon>
        <taxon>Bacillati</taxon>
        <taxon>Bacillota</taxon>
        <taxon>Bacilli</taxon>
        <taxon>Lactobacillales</taxon>
        <taxon>Lactobacillaceae</taxon>
        <taxon>Latilactobacillus</taxon>
    </lineage>
</organism>
<dbReference type="EMBL" id="AP024685">
    <property type="protein sequence ID" value="BCX31206.1"/>
    <property type="molecule type" value="Genomic_DNA"/>
</dbReference>
<evidence type="ECO:0000256" key="10">
    <source>
        <dbReference type="HAMAP-Rule" id="MF_00244"/>
    </source>
</evidence>
<comment type="catalytic activity">
    <reaction evidence="9 10">
        <text>nicotinate beta-D-ribonucleotide + ATP + H(+) = deamido-NAD(+) + diphosphate</text>
        <dbReference type="Rhea" id="RHEA:22860"/>
        <dbReference type="ChEBI" id="CHEBI:15378"/>
        <dbReference type="ChEBI" id="CHEBI:30616"/>
        <dbReference type="ChEBI" id="CHEBI:33019"/>
        <dbReference type="ChEBI" id="CHEBI:57502"/>
        <dbReference type="ChEBI" id="CHEBI:58437"/>
        <dbReference type="EC" id="2.7.7.18"/>
    </reaction>
</comment>
<evidence type="ECO:0000313" key="17">
    <source>
        <dbReference type="Proteomes" id="UP001215533"/>
    </source>
</evidence>
<dbReference type="InterPro" id="IPR014729">
    <property type="entry name" value="Rossmann-like_a/b/a_fold"/>
</dbReference>
<dbReference type="GO" id="GO:0009435">
    <property type="term" value="P:NAD+ biosynthetic process"/>
    <property type="evidence" value="ECO:0007669"/>
    <property type="project" value="UniProtKB-UniRule"/>
</dbReference>
<feature type="domain" description="Cytidyltransferase-like" evidence="11">
    <location>
        <begin position="30"/>
        <end position="185"/>
    </location>
</feature>
<reference evidence="13 16" key="2">
    <citation type="submission" date="2021-05" db="EMBL/GenBank/DDBJ databases">
        <title>Complete Genome Sequence of Latilactobacillus sp. Strain WDN19, a High D-Aspartate-producing Lactic Acid Bacterium Isolated from a Japanese Pickle.</title>
        <authorList>
            <person name="Kajitani K."/>
            <person name="Takahashi S."/>
        </authorList>
    </citation>
    <scope>NUCLEOTIDE SEQUENCE [LARGE SCALE GENOMIC DNA]</scope>
    <source>
        <strain evidence="13 16">WDN19</strain>
    </source>
</reference>
<comment type="similarity">
    <text evidence="10">Belongs to the NadD family.</text>
</comment>
<dbReference type="RefSeq" id="WP_004265265.1">
    <property type="nucleotide sequence ID" value="NZ_AP024685.1"/>
</dbReference>
<dbReference type="InterPro" id="IPR005248">
    <property type="entry name" value="NadD/NMNAT"/>
</dbReference>
<reference evidence="14" key="3">
    <citation type="submission" date="2023-02" db="EMBL/GenBank/DDBJ databases">
        <title>Complete genome sequence of Lactobacillus curvatus CACC879 isolated from Pig feces.</title>
        <authorList>
            <person name="Park S."/>
            <person name="Park M.A."/>
            <person name="Kim D.-H."/>
            <person name="Kim Y."/>
        </authorList>
    </citation>
    <scope>NUCLEOTIDE SEQUENCE</scope>
    <source>
        <strain evidence="14">CACC879</strain>
    </source>
</reference>
<evidence type="ECO:0000313" key="14">
    <source>
        <dbReference type="EMBL" id="WDC91734.1"/>
    </source>
</evidence>
<dbReference type="PANTHER" id="PTHR39321:SF3">
    <property type="entry name" value="PHOSPHOPANTETHEINE ADENYLYLTRANSFERASE"/>
    <property type="match status" value="1"/>
</dbReference>
<dbReference type="NCBIfam" id="NF000841">
    <property type="entry name" value="PRK00071.1-4"/>
    <property type="match status" value="1"/>
</dbReference>
<evidence type="ECO:0000256" key="2">
    <source>
        <dbReference type="ARBA" id="ARBA00005019"/>
    </source>
</evidence>
<dbReference type="OrthoDB" id="5295945at2"/>
<dbReference type="Proteomes" id="UP001215533">
    <property type="component" value="Chromosome"/>
</dbReference>
<evidence type="ECO:0000256" key="7">
    <source>
        <dbReference type="ARBA" id="ARBA00022840"/>
    </source>
</evidence>
<evidence type="ECO:0000313" key="12">
    <source>
        <dbReference type="EMBL" id="AXN35494.1"/>
    </source>
</evidence>
<evidence type="ECO:0000256" key="8">
    <source>
        <dbReference type="ARBA" id="ARBA00023027"/>
    </source>
</evidence>
<keyword evidence="3 10" id="KW-0662">Pyridine nucleotide biosynthesis</keyword>
<comment type="pathway">
    <text evidence="2 10">Cofactor biosynthesis; NAD(+) biosynthesis; deamido-NAD(+) from nicotinate D-ribonucleotide: step 1/1.</text>
</comment>
<evidence type="ECO:0000313" key="13">
    <source>
        <dbReference type="EMBL" id="BCX31206.1"/>
    </source>
</evidence>
<dbReference type="GO" id="GO:0004515">
    <property type="term" value="F:nicotinate-nucleotide adenylyltransferase activity"/>
    <property type="evidence" value="ECO:0007669"/>
    <property type="project" value="UniProtKB-UniRule"/>
</dbReference>
<dbReference type="HAMAP" id="MF_00244">
    <property type="entry name" value="NaMN_adenylyltr"/>
    <property type="match status" value="1"/>
</dbReference>
<evidence type="ECO:0000256" key="5">
    <source>
        <dbReference type="ARBA" id="ARBA00022695"/>
    </source>
</evidence>
<dbReference type="AlphaFoldDB" id="A0A0B2XLD9"/>
<keyword evidence="8 10" id="KW-0520">NAD</keyword>
<dbReference type="GeneID" id="49610816"/>
<dbReference type="InterPro" id="IPR004821">
    <property type="entry name" value="Cyt_trans-like"/>
</dbReference>
<dbReference type="UniPathway" id="UPA00253">
    <property type="reaction ID" value="UER00332"/>
</dbReference>
<dbReference type="EMBL" id="CP031003">
    <property type="protein sequence ID" value="AXN35494.1"/>
    <property type="molecule type" value="Genomic_DNA"/>
</dbReference>
<dbReference type="Proteomes" id="UP000825100">
    <property type="component" value="Chromosome"/>
</dbReference>
<comment type="function">
    <text evidence="1 10">Catalyzes the reversible adenylation of nicotinate mononucleotide (NaMN) to nicotinic acid adenine dinucleotide (NaAD).</text>
</comment>
<dbReference type="NCBIfam" id="TIGR00125">
    <property type="entry name" value="cyt_tran_rel"/>
    <property type="match status" value="1"/>
</dbReference>
<dbReference type="GO" id="GO:0005524">
    <property type="term" value="F:ATP binding"/>
    <property type="evidence" value="ECO:0007669"/>
    <property type="project" value="UniProtKB-KW"/>
</dbReference>
<keyword evidence="4 10" id="KW-0808">Transferase</keyword>
<evidence type="ECO:0000313" key="15">
    <source>
        <dbReference type="Proteomes" id="UP000257607"/>
    </source>
</evidence>
<reference evidence="12 15" key="1">
    <citation type="submission" date="2018-07" db="EMBL/GenBank/DDBJ databases">
        <title>Lactobacillus curvatus genome sequence.</title>
        <authorList>
            <person name="Prechtl R."/>
        </authorList>
    </citation>
    <scope>NUCLEOTIDE SEQUENCE [LARGE SCALE GENOMIC DNA]</scope>
    <source>
        <strain evidence="12 15">TMW 1.1928</strain>
    </source>
</reference>
<accession>A0A0B2XLD9</accession>
<dbReference type="PANTHER" id="PTHR39321">
    <property type="entry name" value="NICOTINATE-NUCLEOTIDE ADENYLYLTRANSFERASE-RELATED"/>
    <property type="match status" value="1"/>
</dbReference>
<evidence type="ECO:0000256" key="3">
    <source>
        <dbReference type="ARBA" id="ARBA00022642"/>
    </source>
</evidence>
<keyword evidence="6 10" id="KW-0547">Nucleotide-binding</keyword>
<sequence length="213" mass="24229">MQSATLKQTNHVTEPDVLVVEDGHRLQVGIMGGTFNPPHIGHLVMAEQVRSQLGLDKILFMPDANPPHVDEKKTLPAKHRVAMVERAIADNSHFELDLTEIERGGVSYTYDTIVALKQQHPEIDYYFIIGGDMVDYLPTWYRIDDLVQLVQFVGVKRTGYAQQTPYPVLWVDAPVIDVSSTQIRNKIQQGCSVRYLLPDPVFEYIQKEGLYHE</sequence>